<evidence type="ECO:0000256" key="5">
    <source>
        <dbReference type="NCBIfam" id="TIGR02489"/>
    </source>
</evidence>
<dbReference type="AlphaFoldDB" id="A0AAD0MEX8"/>
<dbReference type="Pfam" id="PF07559">
    <property type="entry name" value="FlgE_D2"/>
    <property type="match status" value="1"/>
</dbReference>
<sequence length="875" mass="93307">MMRSLWSGVSGLQAHQVAMDVEGNNISNVNTTGFKYSRADFGTMFSQTVKIATTPTDGRGGQNPLQIGLGVSVSSTTRIHSQGSVQITDKNTDVAINGDGFFMVSDDGGLTNYLTRSGDFKLDAYGNFVNNAGFVVQGWNINWDTQSIDSSRTPQNIFIDPGMHIPAAQSTEVAIKANLNSGLNIGTASTPLYSLDSVHGFNQKTGETKDENDVGTTQFYTTSKNAIEVAEKGVDAGALFNAKGQGLNLRDGQGIWVSYTDAKYSTNKVGVNAFDPNLQQNQTVAFWGNGNQKTRLDIVINGVVIQTDTIGSIDEAITYINTFTVPTDAREGTGVRAVKNADGSGIDFINTNSDGTTDNMKNINLVVTNANTAGELWNAVWDTNNKTFSFNQGNNGGQQPTINKNGSSLWTANTMTPNPPNANNAITLNGTDRAQIITAHKYIYNSSPQTLPPLYNPDGGDKYIPGNLGATNADPTWAGATKADIASQNYYNAVIKGSFLNTNIRTFHTTEDLRELLQRDARYGVDYDGSGKFAAADVNENVKVVVNSSGAFSLTNVNKTTQSPTLSTGNNNIGQGPLNFTSKNMNFNITAYTDERGTVSTNDAFTKIFKGLDGSFPTGNQVKQSEILKLSAFSAGLEIYDSLGSKHTLEVQFVKQSTTQDGGNEWQMIIRVPEPAEINATGEGPNNIIVGTARFNNDGSLSNYNPRTINFSPNNGAAPNQQIKLSFGTSGSNDGLVSSNSASTLTGQATDGYPSGNLKPEGIRVDDKGNILGEFTNGKTFAVAKMAMASVANNSGLEEIGGNLFKVTANSGNIVVGEAGTGGRGEMKTAALEMSNVDLSRSLTELIIIQRGYQANSKTISTSDQMLQTLIQLKQ</sequence>
<feature type="domain" description="Flagellar basal-body/hook protein C-terminal" evidence="8">
    <location>
        <begin position="831"/>
        <end position="873"/>
    </location>
</feature>
<dbReference type="PANTHER" id="PTHR30435">
    <property type="entry name" value="FLAGELLAR PROTEIN"/>
    <property type="match status" value="1"/>
</dbReference>
<dbReference type="Pfam" id="PF06429">
    <property type="entry name" value="Flg_bbr_C"/>
    <property type="match status" value="1"/>
</dbReference>
<dbReference type="SUPFAM" id="SSF117143">
    <property type="entry name" value="Flagellar hook protein flgE"/>
    <property type="match status" value="1"/>
</dbReference>
<dbReference type="OMA" id="TAFRYRY"/>
<evidence type="ECO:0000256" key="3">
    <source>
        <dbReference type="ARBA" id="ARBA00019015"/>
    </source>
</evidence>
<evidence type="ECO:0000256" key="4">
    <source>
        <dbReference type="ARBA" id="ARBA00023143"/>
    </source>
</evidence>
<keyword evidence="11" id="KW-0282">Flagellum</keyword>
<evidence type="ECO:0000313" key="12">
    <source>
        <dbReference type="Proteomes" id="UP000239717"/>
    </source>
</evidence>
<reference evidence="12" key="1">
    <citation type="submission" date="2018-03" db="EMBL/GenBank/DDBJ databases">
        <title>FDA dAtabase for Regulatory Grade micrObial Sequences (FDA-ARGOS): Supporting development and validation of Infectious Disease Dx tests.</title>
        <authorList>
            <person name="Kerrigan L."/>
            <person name="Tallon L."/>
            <person name="Sadzewicz L."/>
            <person name="Sengamalay N."/>
            <person name="Ott S."/>
            <person name="Godinez A."/>
            <person name="Nagaraj S."/>
            <person name="Vavikolanu K."/>
            <person name="Vyas G."/>
            <person name="Nadendla S."/>
            <person name="George J."/>
            <person name="Sichtig H."/>
        </authorList>
    </citation>
    <scope>NUCLEOTIDE SEQUENCE [LARGE SCALE GENOMIC DNA]</scope>
    <source>
        <strain evidence="12">FDAARGOS_295</strain>
    </source>
</reference>
<keyword evidence="11" id="KW-0966">Cell projection</keyword>
<dbReference type="Pfam" id="PF21464">
    <property type="entry name" value="flgE_D3"/>
    <property type="match status" value="1"/>
</dbReference>
<evidence type="ECO:0000259" key="8">
    <source>
        <dbReference type="Pfam" id="PF06429"/>
    </source>
</evidence>
<dbReference type="EMBL" id="CP027403">
    <property type="protein sequence ID" value="AVL46555.1"/>
    <property type="molecule type" value="Genomic_DNA"/>
</dbReference>
<keyword evidence="4 6" id="KW-0975">Bacterial flagellum</keyword>
<dbReference type="InterPro" id="IPR037058">
    <property type="entry name" value="Falgellar_hook_FlgE_sf"/>
</dbReference>
<accession>A0AAD0MEX8</accession>
<evidence type="ECO:0000256" key="1">
    <source>
        <dbReference type="ARBA" id="ARBA00004117"/>
    </source>
</evidence>
<dbReference type="GO" id="GO:0071978">
    <property type="term" value="P:bacterial-type flagellum-dependent swarming motility"/>
    <property type="evidence" value="ECO:0007669"/>
    <property type="project" value="TreeGrafter"/>
</dbReference>
<feature type="domain" description="Flagellar hook protein FlgE/F/G-like D1" evidence="10">
    <location>
        <begin position="95"/>
        <end position="163"/>
    </location>
</feature>
<dbReference type="GO" id="GO:0044781">
    <property type="term" value="P:bacterial-type flagellum organization"/>
    <property type="evidence" value="ECO:0007669"/>
    <property type="project" value="InterPro"/>
</dbReference>
<dbReference type="PANTHER" id="PTHR30435:SF19">
    <property type="entry name" value="FLAGELLAR BASAL-BODY ROD PROTEIN FLGG"/>
    <property type="match status" value="1"/>
</dbReference>
<dbReference type="InterPro" id="IPR020013">
    <property type="entry name" value="Flagellar_FlgE/F/G"/>
</dbReference>
<dbReference type="Proteomes" id="UP000239717">
    <property type="component" value="Chromosome"/>
</dbReference>
<organism evidence="11 12">
    <name type="scientific">Campylobacter jejuni subsp. doylei</name>
    <dbReference type="NCBI Taxonomy" id="32021"/>
    <lineage>
        <taxon>Bacteria</taxon>
        <taxon>Pseudomonadati</taxon>
        <taxon>Campylobacterota</taxon>
        <taxon>Epsilonproteobacteria</taxon>
        <taxon>Campylobacterales</taxon>
        <taxon>Campylobacteraceae</taxon>
        <taxon>Campylobacter</taxon>
    </lineage>
</organism>
<dbReference type="NCBIfam" id="TIGR03506">
    <property type="entry name" value="FlgEFG_subfam"/>
    <property type="match status" value="2"/>
</dbReference>
<dbReference type="Pfam" id="PF22692">
    <property type="entry name" value="LlgE_F_G_D1"/>
    <property type="match status" value="1"/>
</dbReference>
<feature type="domain" description="Flagellar hook protein FlgE D2" evidence="9">
    <location>
        <begin position="634"/>
        <end position="753"/>
    </location>
</feature>
<dbReference type="InterPro" id="IPR011491">
    <property type="entry name" value="FlgE_D2"/>
</dbReference>
<comment type="subcellular location">
    <subcellularLocation>
        <location evidence="1 6">Bacterial flagellum basal body</location>
    </subcellularLocation>
</comment>
<evidence type="ECO:0000259" key="9">
    <source>
        <dbReference type="Pfam" id="PF07559"/>
    </source>
</evidence>
<dbReference type="InterPro" id="IPR001444">
    <property type="entry name" value="Flag_bb_rod_N"/>
</dbReference>
<dbReference type="Pfam" id="PF00460">
    <property type="entry name" value="Flg_bb_rod"/>
    <property type="match status" value="1"/>
</dbReference>
<dbReference type="InterPro" id="IPR012835">
    <property type="entry name" value="FlgE_epsilon"/>
</dbReference>
<evidence type="ECO:0000256" key="6">
    <source>
        <dbReference type="RuleBase" id="RU362116"/>
    </source>
</evidence>
<proteinExistence type="inferred from homology"/>
<dbReference type="GO" id="GO:0009425">
    <property type="term" value="C:bacterial-type flagellum basal body"/>
    <property type="evidence" value="ECO:0007669"/>
    <property type="project" value="UniProtKB-SubCell"/>
</dbReference>
<dbReference type="InterPro" id="IPR053967">
    <property type="entry name" value="LlgE_F_G-like_D1"/>
</dbReference>
<evidence type="ECO:0000313" key="11">
    <source>
        <dbReference type="EMBL" id="AVL46555.1"/>
    </source>
</evidence>
<dbReference type="InterPro" id="IPR010930">
    <property type="entry name" value="Flg_bb/hook_C_dom"/>
</dbReference>
<dbReference type="NCBIfam" id="TIGR02489">
    <property type="entry name" value="flgE_epsilon"/>
    <property type="match status" value="1"/>
</dbReference>
<evidence type="ECO:0000256" key="2">
    <source>
        <dbReference type="ARBA" id="ARBA00009677"/>
    </source>
</evidence>
<evidence type="ECO:0000259" key="10">
    <source>
        <dbReference type="Pfam" id="PF22692"/>
    </source>
</evidence>
<comment type="similarity">
    <text evidence="2 6">Belongs to the flagella basal body rod proteins family.</text>
</comment>
<dbReference type="Gene3D" id="2.60.98.20">
    <property type="entry name" value="Flagellar hook protein FlgE"/>
    <property type="match status" value="1"/>
</dbReference>
<evidence type="ECO:0000259" key="7">
    <source>
        <dbReference type="Pfam" id="PF00460"/>
    </source>
</evidence>
<dbReference type="InterPro" id="IPR037925">
    <property type="entry name" value="FlgE/F/G-like"/>
</dbReference>
<protein>
    <recommendedName>
        <fullName evidence="3 5">Flagellar hook protein FlgE</fullName>
    </recommendedName>
</protein>
<name>A0AAD0MEX8_CAMJU</name>
<gene>
    <name evidence="11" type="ORF">CEP74_01335</name>
</gene>
<feature type="domain" description="Flagellar basal body rod protein N-terminal" evidence="7">
    <location>
        <begin position="8"/>
        <end position="35"/>
    </location>
</feature>
<keyword evidence="11" id="KW-0969">Cilium</keyword>